<sequence>MMVVATKSKQGLVTSVNGNSLAVVYDNAGDVIPAAENVNGIIVDSVDVSAAANQWGYCCLLHLGPDCWVRVIENNHSQGRVDGPFFVPAGVAVKMVSDIGAYNYSIKWTAVPS</sequence>
<name>A0A2N5XLP0_9HYPH</name>
<dbReference type="RefSeq" id="WP_101535565.1">
    <property type="nucleotide sequence ID" value="NZ_PKUQ01000052.1"/>
</dbReference>
<keyword evidence="2" id="KW-1185">Reference proteome</keyword>
<gene>
    <name evidence="1" type="ORF">C0081_20310</name>
</gene>
<proteinExistence type="predicted"/>
<evidence type="ECO:0000313" key="1">
    <source>
        <dbReference type="EMBL" id="PLW75412.1"/>
    </source>
</evidence>
<comment type="caution">
    <text evidence="1">The sequence shown here is derived from an EMBL/GenBank/DDBJ whole genome shotgun (WGS) entry which is preliminary data.</text>
</comment>
<evidence type="ECO:0000313" key="2">
    <source>
        <dbReference type="Proteomes" id="UP000234881"/>
    </source>
</evidence>
<dbReference type="Proteomes" id="UP000234881">
    <property type="component" value="Unassembled WGS sequence"/>
</dbReference>
<organism evidence="1 2">
    <name type="scientific">Cohaesibacter celericrescens</name>
    <dbReference type="NCBI Taxonomy" id="2067669"/>
    <lineage>
        <taxon>Bacteria</taxon>
        <taxon>Pseudomonadati</taxon>
        <taxon>Pseudomonadota</taxon>
        <taxon>Alphaproteobacteria</taxon>
        <taxon>Hyphomicrobiales</taxon>
        <taxon>Cohaesibacteraceae</taxon>
    </lineage>
</organism>
<reference evidence="1 2" key="1">
    <citation type="submission" date="2018-01" db="EMBL/GenBank/DDBJ databases">
        <title>The draft genome sequence of Cohaesibacter sp. H1304.</title>
        <authorList>
            <person name="Wang N.-N."/>
            <person name="Du Z.-J."/>
        </authorList>
    </citation>
    <scope>NUCLEOTIDE SEQUENCE [LARGE SCALE GENOMIC DNA]</scope>
    <source>
        <strain evidence="1 2">H1304</strain>
    </source>
</reference>
<protein>
    <submittedName>
        <fullName evidence="1">Uncharacterized protein</fullName>
    </submittedName>
</protein>
<dbReference type="AlphaFoldDB" id="A0A2N5XLP0"/>
<dbReference type="EMBL" id="PKUQ01000052">
    <property type="protein sequence ID" value="PLW75412.1"/>
    <property type="molecule type" value="Genomic_DNA"/>
</dbReference>
<accession>A0A2N5XLP0</accession>